<dbReference type="InterPro" id="IPR051417">
    <property type="entry name" value="SDr/BOS_complex"/>
</dbReference>
<feature type="region of interest" description="Disordered" evidence="6">
    <location>
        <begin position="2330"/>
        <end position="2352"/>
    </location>
</feature>
<dbReference type="SUPFAM" id="SSF49401">
    <property type="entry name" value="Bacterial adhesins"/>
    <property type="match status" value="1"/>
</dbReference>
<evidence type="ECO:0000256" key="2">
    <source>
        <dbReference type="ARBA" id="ARBA00022525"/>
    </source>
</evidence>
<dbReference type="InterPro" id="IPR003644">
    <property type="entry name" value="Calx_beta"/>
</dbReference>
<protein>
    <submittedName>
        <fullName evidence="8">Conserved repeat domain protein</fullName>
    </submittedName>
</protein>
<dbReference type="InterPro" id="IPR018511">
    <property type="entry name" value="Hemolysin-typ_Ca-bd_CS"/>
</dbReference>
<feature type="domain" description="Calx-beta" evidence="7">
    <location>
        <begin position="1550"/>
        <end position="1651"/>
    </location>
</feature>
<keyword evidence="2" id="KW-0964">Secreted</keyword>
<evidence type="ECO:0000259" key="7">
    <source>
        <dbReference type="SMART" id="SM00237"/>
    </source>
</evidence>
<evidence type="ECO:0000256" key="3">
    <source>
        <dbReference type="ARBA" id="ARBA00022729"/>
    </source>
</evidence>
<evidence type="ECO:0000313" key="9">
    <source>
        <dbReference type="Proteomes" id="UP000010473"/>
    </source>
</evidence>
<dbReference type="Pfam" id="PF17802">
    <property type="entry name" value="SpaA"/>
    <property type="match status" value="4"/>
</dbReference>
<evidence type="ECO:0000256" key="6">
    <source>
        <dbReference type="SAM" id="MobiDB-lite"/>
    </source>
</evidence>
<evidence type="ECO:0000313" key="8">
    <source>
        <dbReference type="EMBL" id="AFZ37589.1"/>
    </source>
</evidence>
<dbReference type="KEGG" id="scs:Sta7437_4112"/>
<evidence type="ECO:0000256" key="5">
    <source>
        <dbReference type="ARBA" id="ARBA00022837"/>
    </source>
</evidence>
<feature type="compositionally biased region" description="Polar residues" evidence="6">
    <location>
        <begin position="1705"/>
        <end position="1738"/>
    </location>
</feature>
<dbReference type="RefSeq" id="WP_015195243.1">
    <property type="nucleotide sequence ID" value="NC_019748.1"/>
</dbReference>
<keyword evidence="9" id="KW-1185">Reference proteome</keyword>
<evidence type="ECO:0000256" key="4">
    <source>
        <dbReference type="ARBA" id="ARBA00022737"/>
    </source>
</evidence>
<dbReference type="InterPro" id="IPR013783">
    <property type="entry name" value="Ig-like_fold"/>
</dbReference>
<feature type="compositionally biased region" description="Low complexity" evidence="6">
    <location>
        <begin position="2336"/>
        <end position="2351"/>
    </location>
</feature>
<keyword evidence="3" id="KW-0732">Signal</keyword>
<accession>K9XZY2</accession>
<dbReference type="Pfam" id="PF17210">
    <property type="entry name" value="SdrD_B"/>
    <property type="match status" value="4"/>
</dbReference>
<dbReference type="Proteomes" id="UP000010473">
    <property type="component" value="Chromosome"/>
</dbReference>
<dbReference type="InterPro" id="IPR008966">
    <property type="entry name" value="Adhesion_dom_sf"/>
</dbReference>
<feature type="region of interest" description="Disordered" evidence="6">
    <location>
        <begin position="1705"/>
        <end position="1775"/>
    </location>
</feature>
<proteinExistence type="predicted"/>
<dbReference type="GO" id="GO:0005509">
    <property type="term" value="F:calcium ion binding"/>
    <property type="evidence" value="ECO:0007669"/>
    <property type="project" value="InterPro"/>
</dbReference>
<dbReference type="Pfam" id="PF03160">
    <property type="entry name" value="Calx-beta"/>
    <property type="match status" value="3"/>
</dbReference>
<sequence length="2746" mass="287699">MSQAKKNNYSSRKNSVDQNSTKHLILIDSNLSNYSSFLTGEIPDAEVIELENGDLLKNIVSEAEIQTVDLTEDNLDDLTKILSSSQNINNLHLITAFESDELQPYLKTLIESDKAFTNDATVYLYQYLPKTQTLNLQERLSLGNSIPVQAEANLVLNVDSATVTTDLDDYPPGATAIITGSNFDLGETIELQVLHTDNIPNTGGGHEPWQVTDGGAEDLDGKVDGKFQTTWYVNPDDSANSAFKLTATGLNSGEVATHHFTDSNPAVQFFYIPKKEADILTAIKAVATNTTSNFNSATDINTVISITVSTNNTIIYYDHWENGYESNLSNPTQSNTQIWGDNDPSNGIAPGYTTDVLKAGNIISLTNSVNPSTTSSVVDYDGEDKIGASKAIVISRPYWPTQNSSTGASGTLIAESVNVYDTSKWGTSYKVPVGENFSSSVNFEYTALFVTAAKNNTTLTITGADTTGDNVADGTITTTINEGQSYFLNGGVLVGTQVTGSNPIQAHLLTGDIGSTYATRAYTLVPTNQWGNSYYTPVGTVVSGKPTDVYLYNPATSGSITVKAQTQQGTTDVSVPAGTSVRHRLTTNSGAYFYTTNINDTFFATTAFDSENSAHDWGFSLIPEENLTPIIQVGWAPGNGAKNHNGNPLWVMATAPTTIYVDYDGDGVALNTDINGTKYDASFNLGTLQTIQITDTKNNDFDQSGIRVYTVDGTNLAGAWGQDANADTGGTSLDLGTEILPLPIAYSWKEFALVNDVNNDGNVDPGDTIEFTINIKNDGVVVLGNVNVSDIIPKGTTYISSSTKIDGTNIGDDTSGTTFPFDDDNIFNNIDDGLNIGNVPVGGSASVTFRMLVNNPYDGNLAGITNSAAVDSDENSLTIAVNAPVDIPTQTKTLYLSGVSDLDRINPVTTNDTTTSTSSNLGITSVASDNFSTGNYTGGTGWKAAWSESSDDNTATGGQIRVNTQRLQFLQAGTTDAIQRSVNLSGHSKATLSYDWQTSSLEESIQVLISNSSTGTFTVLGTYTGTTSNSATFDISSYISNDTTIKIQNNSGNWNEANDIAYFDNFNINAGIISTTFNQSISMKSDFEMPSGKPVTVSAYINASTGTPSISSNIAATVTYDSGTLLNLSNPTSVVSQGGGVYLVTWTGTLNNNVTIPTGQDVSLNITNNQSNLNFTVLSDSNTYPSKIDLATRSVIDITSIGIYDNSYANGGGNLVNAASNGNTVYLRVQVKDPFGDYDITGLAINITDPNNNNLSTINLTSTSDVDTTTDGKRIYEYAWTPPSTIGNYTLNVTAKEGYENTVTDTASTTLNLNNGTVPNVIIGDATATEGNLLVFDVSLSTASTSDIILDLATTDGTATGISDYEINGFEYSTDGGTNWIAAGGTNGSRVTIPAGNTNIKVRINSVSDSTDEPNETFILGVKSVVSGSVGNTSDTGTGTITDDDPTPSISISDVSLTEGNSNTKQFNFTVSLSNASSQTVSVNYATANGTATIANSDYTSATGTVTFAPGETTKTLTVNVTGDTTVEPNETFFVNLSSATNATIIDSQGIGTILNDDNIALLAINDVSVTEGNSGTKILTFTVTRSGLTTSAVTVNYATANNTATTANNDYVSTSGTLSFASGETSKTISVTINGDTPPEADETFFVNLSNATNATIIDSQGVGTILNDDASGTITGRVLADTNNDNTGDTPLSGVTIELLDSSGNAIDSDPNTSGVQPTTTTTNSNGDYTFSNVTPGSYRIKETDPTGYGSVSDGDTTDGNDDTPANTNTNDNLIPVTITANEVDSGNNFVDEQLGTISGTVLKDTNNDDIGDTPLSGVTIELLDSNGNPIDSDPNTTGIQPTTTTTNSNGNYSFTNVAPGNYKVAETDPAGYSSVKDSDNNGNNNLIDVTLATGGSSTGNDFVDEQYGSISGNVSADTDNNNTGDVNLNNVTLELLDSSGNSIDSDLNTAGIQATTTTTNASGNYTFSNLAPGTYQVRQTNLTGYGDVSDVDGGNPNLITNINVTAGGAVTGRNFIDEQYGSISGNVSADTDNNNTGDVNLNNVTLELLDSSGNSIDSDLNTAGIQATTTTTNASGNYTFSNLAPGTYQVRQTNLTGYGDVSDVDGGNPNLITNINVTAGGAVTGRNFIDEQYGSISGNVSADTDNNNTGDVNLNNVTLELLDSSGNSIDSDLNTAGIQATTTTTNASGNYTFSNLAPGTYQVRQTNLTGYGDVSDVDGGNPNLITNINVTAGGAVTGRNFIDEQYGSISGNVSADTDNNNTGDVNLNNVTLELLDSSGNSIDSDSNTSGIQATTTTTDSNGNYTFSNVTPGSYQVKQTDLSGYISVSDGDSTNAGDDTPTNTNTNDNLIPVTINANETDSGNDFIDEPLRSISGTVLADTNNDNTGDSPLSGVTIELLDSSGNSIDSNSTLAGVQPTTTTTASDGSYSFANLAPGNYQVKQTNLSGYLDVSDIDGGNLNNISVNLNAGNSTGNNFVDEQTGTISGQVLADAADDDNIGDNSLSGVTLELLDNNGDPVIDGNGNPITTTTDSNGIYSFTGVAPGTYQVRQTNLAGYGDVNELDSIDDSVLDTDLETANVDNDNLLTVDLTAGESDTGNDFIDKLFLKGTDSAENFTASPGNDVIIGYKGEDTLTGGTGNDTYFLNETSDGLDSITDFTPGEDKIDLSQILVDEVTNYTTGDPFTQGYVELLGFNHPTYGASTIVQIDFDAGDESTVGDLYHKDIVFLRGVDVANLQTSRDFII</sequence>
<dbReference type="STRING" id="111780.Sta7437_4112"/>
<feature type="region of interest" description="Disordered" evidence="6">
    <location>
        <begin position="2284"/>
        <end position="2314"/>
    </location>
</feature>
<dbReference type="GO" id="GO:0005576">
    <property type="term" value="C:extracellular region"/>
    <property type="evidence" value="ECO:0007669"/>
    <property type="project" value="UniProtKB-SubCell"/>
</dbReference>
<dbReference type="InterPro" id="IPR038081">
    <property type="entry name" value="CalX-like_sf"/>
</dbReference>
<comment type="subcellular location">
    <subcellularLocation>
        <location evidence="1">Secreted</location>
    </subcellularLocation>
</comment>
<dbReference type="GO" id="GO:0016020">
    <property type="term" value="C:membrane"/>
    <property type="evidence" value="ECO:0007669"/>
    <property type="project" value="InterPro"/>
</dbReference>
<feature type="domain" description="Calx-beta" evidence="7">
    <location>
        <begin position="1437"/>
        <end position="1538"/>
    </location>
</feature>
<keyword evidence="5" id="KW-0106">Calcium</keyword>
<dbReference type="PATRIC" id="fig|111780.3.peg.4262"/>
<name>K9XZY2_STAC7</name>
<dbReference type="SUPFAM" id="SSF141072">
    <property type="entry name" value="CalX-like"/>
    <property type="match status" value="3"/>
</dbReference>
<dbReference type="PROSITE" id="PS00330">
    <property type="entry name" value="HEMOLYSIN_CALCIUM"/>
    <property type="match status" value="1"/>
</dbReference>
<feature type="compositionally biased region" description="Polar residues" evidence="6">
    <location>
        <begin position="2302"/>
        <end position="2314"/>
    </location>
</feature>
<feature type="compositionally biased region" description="Low complexity" evidence="6">
    <location>
        <begin position="2284"/>
        <end position="2301"/>
    </location>
</feature>
<dbReference type="InterPro" id="IPR041033">
    <property type="entry name" value="SpaA_PFL_dom_1"/>
</dbReference>
<dbReference type="InterPro" id="IPR001343">
    <property type="entry name" value="Hemolysn_Ca-bd"/>
</dbReference>
<dbReference type="OrthoDB" id="6074739at2"/>
<gene>
    <name evidence="8" type="ordered locus">Sta7437_4112</name>
</gene>
<keyword evidence="4" id="KW-0677">Repeat</keyword>
<dbReference type="HOGENOM" id="CLU_227080_0_0_3"/>
<evidence type="ECO:0000256" key="1">
    <source>
        <dbReference type="ARBA" id="ARBA00004613"/>
    </source>
</evidence>
<dbReference type="PANTHER" id="PTHR23303">
    <property type="entry name" value="CARBOXYPEPTIDASE REGULATORY REGION-CONTAINING"/>
    <property type="match status" value="1"/>
</dbReference>
<organism evidence="8 9">
    <name type="scientific">Stanieria cyanosphaera (strain ATCC 29371 / PCC 7437)</name>
    <dbReference type="NCBI Taxonomy" id="111780"/>
    <lineage>
        <taxon>Bacteria</taxon>
        <taxon>Bacillati</taxon>
        <taxon>Cyanobacteriota</taxon>
        <taxon>Cyanophyceae</taxon>
        <taxon>Pleurocapsales</taxon>
        <taxon>Dermocarpellaceae</taxon>
        <taxon>Stanieria</taxon>
    </lineage>
</organism>
<dbReference type="Gene3D" id="2.60.40.2030">
    <property type="match status" value="3"/>
</dbReference>
<dbReference type="Pfam" id="PF00353">
    <property type="entry name" value="HemolysinCabind"/>
    <property type="match status" value="1"/>
</dbReference>
<dbReference type="SMART" id="SM00237">
    <property type="entry name" value="Calx_beta"/>
    <property type="match status" value="2"/>
</dbReference>
<reference evidence="9" key="1">
    <citation type="journal article" date="2013" name="Proc. Natl. Acad. Sci. U.S.A.">
        <title>Improving the coverage of the cyanobacterial phylum using diversity-driven genome sequencing.</title>
        <authorList>
            <person name="Shih P.M."/>
            <person name="Wu D."/>
            <person name="Latifi A."/>
            <person name="Axen S.D."/>
            <person name="Fewer D.P."/>
            <person name="Talla E."/>
            <person name="Calteau A."/>
            <person name="Cai F."/>
            <person name="Tandeau de Marsac N."/>
            <person name="Rippka R."/>
            <person name="Herdman M."/>
            <person name="Sivonen K."/>
            <person name="Coursin T."/>
            <person name="Laurent T."/>
            <person name="Goodwin L."/>
            <person name="Nolan M."/>
            <person name="Davenport K.W."/>
            <person name="Han C.S."/>
            <person name="Rubin E.M."/>
            <person name="Eisen J.A."/>
            <person name="Woyke T."/>
            <person name="Gugger M."/>
            <person name="Kerfeld C.A."/>
        </authorList>
    </citation>
    <scope>NUCLEOTIDE SEQUENCE [LARGE SCALE GENOMIC DNA]</scope>
    <source>
        <strain evidence="9">ATCC 29371 / PCC 7437</strain>
    </source>
</reference>
<dbReference type="eggNOG" id="COG4932">
    <property type="taxonomic scope" value="Bacteria"/>
</dbReference>
<dbReference type="EMBL" id="CP003653">
    <property type="protein sequence ID" value="AFZ37589.1"/>
    <property type="molecule type" value="Genomic_DNA"/>
</dbReference>
<feature type="compositionally biased region" description="Low complexity" evidence="6">
    <location>
        <begin position="1765"/>
        <end position="1775"/>
    </location>
</feature>
<dbReference type="Gene3D" id="2.60.40.10">
    <property type="entry name" value="Immunoglobulins"/>
    <property type="match status" value="8"/>
</dbReference>
<dbReference type="InterPro" id="IPR033764">
    <property type="entry name" value="Sdr_B"/>
</dbReference>
<dbReference type="SUPFAM" id="SSF117074">
    <property type="entry name" value="Hypothetical protein PA1324"/>
    <property type="match status" value="8"/>
</dbReference>
<dbReference type="GO" id="GO:0007154">
    <property type="term" value="P:cell communication"/>
    <property type="evidence" value="ECO:0007669"/>
    <property type="project" value="InterPro"/>
</dbReference>